<gene>
    <name evidence="2" type="ORF">CO661_17050</name>
</gene>
<proteinExistence type="predicted"/>
<dbReference type="InterPro" id="IPR036237">
    <property type="entry name" value="Xyl_isomerase-like_sf"/>
</dbReference>
<evidence type="ECO:0000313" key="3">
    <source>
        <dbReference type="Proteomes" id="UP000220353"/>
    </source>
</evidence>
<organism evidence="2 3">
    <name type="scientific">Rhizobium fredii</name>
    <name type="common">Sinorhizobium fredii</name>
    <dbReference type="NCBI Taxonomy" id="380"/>
    <lineage>
        <taxon>Bacteria</taxon>
        <taxon>Pseudomonadati</taxon>
        <taxon>Pseudomonadota</taxon>
        <taxon>Alphaproteobacteria</taxon>
        <taxon>Hyphomicrobiales</taxon>
        <taxon>Rhizobiaceae</taxon>
        <taxon>Sinorhizobium/Ensifer group</taxon>
        <taxon>Sinorhizobium</taxon>
    </lineage>
</organism>
<accession>A0A2A6LW74</accession>
<dbReference type="Proteomes" id="UP000220353">
    <property type="component" value="Unassembled WGS sequence"/>
</dbReference>
<dbReference type="InterPro" id="IPR013022">
    <property type="entry name" value="Xyl_isomerase-like_TIM-brl"/>
</dbReference>
<dbReference type="AlphaFoldDB" id="A0A2A6LW74"/>
<dbReference type="RefSeq" id="WP_097587122.1">
    <property type="nucleotide sequence ID" value="NZ_NWTC01000012.1"/>
</dbReference>
<evidence type="ECO:0000259" key="1">
    <source>
        <dbReference type="Pfam" id="PF01261"/>
    </source>
</evidence>
<dbReference type="Pfam" id="PF01261">
    <property type="entry name" value="AP_endonuc_2"/>
    <property type="match status" value="1"/>
</dbReference>
<comment type="caution">
    <text evidence="2">The sequence shown here is derived from an EMBL/GenBank/DDBJ whole genome shotgun (WGS) entry which is preliminary data.</text>
</comment>
<protein>
    <submittedName>
        <fullName evidence="2">TIM alpha/beta barrel domain-containing protein</fullName>
    </submittedName>
</protein>
<evidence type="ECO:0000313" key="2">
    <source>
        <dbReference type="EMBL" id="PDT46618.1"/>
    </source>
</evidence>
<name>A0A2A6LW74_RHIFR</name>
<reference evidence="2 3" key="1">
    <citation type="submission" date="2017-09" db="EMBL/GenBank/DDBJ databases">
        <title>Comparative genomics of rhizobia isolated from Phaseolus vulgaris in China.</title>
        <authorList>
            <person name="Tong W."/>
        </authorList>
    </citation>
    <scope>NUCLEOTIDE SEQUENCE [LARGE SCALE GENOMIC DNA]</scope>
    <source>
        <strain evidence="2 3">PCH1</strain>
    </source>
</reference>
<feature type="domain" description="Xylose isomerase-like TIM barrel" evidence="1">
    <location>
        <begin position="23"/>
        <end position="244"/>
    </location>
</feature>
<dbReference type="Gene3D" id="3.20.20.150">
    <property type="entry name" value="Divalent-metal-dependent TIM barrel enzymes"/>
    <property type="match status" value="1"/>
</dbReference>
<dbReference type="PANTHER" id="PTHR12110">
    <property type="entry name" value="HYDROXYPYRUVATE ISOMERASE"/>
    <property type="match status" value="1"/>
</dbReference>
<dbReference type="InterPro" id="IPR050312">
    <property type="entry name" value="IolE/XylAMocC-like"/>
</dbReference>
<sequence>MRDRIISVSGAPYDGHSRETMLESVARIGFSHLEPAFIVGYTDPFDESAFKSDEAKDWRRALDTAGVACHAMSSHIDLGFDDAVAVFTGRMEFAAALGARVIATNAAARVRETSFMRNIEVLLKRAEALGLIIALENPGDGSDNLINIADDGVALIERLGSPCLRLNYDAANTASHRPGLGDYAEDAIRALPSSAHAHIKDVRRMEEGWIFAPIGEGDIGCVRLLKAIAALPDFPISIELPLRLHRDADAKPIRRTEPVPIEAIEKALTRSLLVVRQALGNPK</sequence>
<dbReference type="SUPFAM" id="SSF51658">
    <property type="entry name" value="Xylose isomerase-like"/>
    <property type="match status" value="1"/>
</dbReference>
<dbReference type="EMBL" id="NWTC01000012">
    <property type="protein sequence ID" value="PDT46618.1"/>
    <property type="molecule type" value="Genomic_DNA"/>
</dbReference>